<evidence type="ECO:0000313" key="2">
    <source>
        <dbReference type="Proteomes" id="UP001211907"/>
    </source>
</evidence>
<name>A0AAD5XAI0_9FUNG</name>
<dbReference type="SMART" id="SM00368">
    <property type="entry name" value="LRR_RI"/>
    <property type="match status" value="5"/>
</dbReference>
<dbReference type="PANTHER" id="PTHR24114">
    <property type="entry name" value="LEUCINE RICH REPEAT FAMILY PROTEIN"/>
    <property type="match status" value="1"/>
</dbReference>
<evidence type="ECO:0000313" key="1">
    <source>
        <dbReference type="EMBL" id="KAJ3108900.1"/>
    </source>
</evidence>
<comment type="caution">
    <text evidence="1">The sequence shown here is derived from an EMBL/GenBank/DDBJ whole genome shotgun (WGS) entry which is preliminary data.</text>
</comment>
<dbReference type="InterPro" id="IPR052394">
    <property type="entry name" value="LRR-containing"/>
</dbReference>
<protein>
    <submittedName>
        <fullName evidence="1">Leucine-rich repeat-containing protein 34</fullName>
    </submittedName>
</protein>
<organism evidence="1 2">
    <name type="scientific">Physocladia obscura</name>
    <dbReference type="NCBI Taxonomy" id="109957"/>
    <lineage>
        <taxon>Eukaryota</taxon>
        <taxon>Fungi</taxon>
        <taxon>Fungi incertae sedis</taxon>
        <taxon>Chytridiomycota</taxon>
        <taxon>Chytridiomycota incertae sedis</taxon>
        <taxon>Chytridiomycetes</taxon>
        <taxon>Chytridiales</taxon>
        <taxon>Chytriomycetaceae</taxon>
        <taxon>Physocladia</taxon>
    </lineage>
</organism>
<dbReference type="Pfam" id="PF13516">
    <property type="entry name" value="LRR_6"/>
    <property type="match status" value="2"/>
</dbReference>
<accession>A0AAD5XAI0</accession>
<dbReference type="InterPro" id="IPR001611">
    <property type="entry name" value="Leu-rich_rpt"/>
</dbReference>
<dbReference type="SUPFAM" id="SSF52047">
    <property type="entry name" value="RNI-like"/>
    <property type="match status" value="1"/>
</dbReference>
<dbReference type="AlphaFoldDB" id="A0AAD5XAI0"/>
<sequence>MATDEIADNDSLNVIDFLDDFAKEFNTHVTRKLQESVDEGVIPKSLILAGNKVHELKSNRLDDDYTYASIRSLSTHSFLILLDLSYNEIGDKGAVIIVDFLKHDIRLRRIILKTNNIGQTGASALGESLALNDFVEEFDILQIQSLQVNTAIFKLLLNQCSLSTNALISLSTVLSASETSRTIHVLDLSNNESSFSRLTQNCANDTMMHICKMIEVNRGIDRLGNKFTRDGGVALCQSLHKQQHLTHLNLSCCSIQDEGAEAVSVMLKYNQTLQILIAGKGLRDLTDVLFKVNKTLKSFRLWGNLWDEHACVAFAPLIGGPRNNEKEGNFAPKNSLLSHSNGTKANVVATNNSSIKPNTRFEPENVDFCFYTLSNILNVCENEDLSKNAFVLDIEAVFGK</sequence>
<dbReference type="Gene3D" id="3.80.10.10">
    <property type="entry name" value="Ribonuclease Inhibitor"/>
    <property type="match status" value="2"/>
</dbReference>
<proteinExistence type="predicted"/>
<dbReference type="InterPro" id="IPR032675">
    <property type="entry name" value="LRR_dom_sf"/>
</dbReference>
<keyword evidence="2" id="KW-1185">Reference proteome</keyword>
<reference evidence="1" key="1">
    <citation type="submission" date="2020-05" db="EMBL/GenBank/DDBJ databases">
        <title>Phylogenomic resolution of chytrid fungi.</title>
        <authorList>
            <person name="Stajich J.E."/>
            <person name="Amses K."/>
            <person name="Simmons R."/>
            <person name="Seto K."/>
            <person name="Myers J."/>
            <person name="Bonds A."/>
            <person name="Quandt C.A."/>
            <person name="Barry K."/>
            <person name="Liu P."/>
            <person name="Grigoriev I."/>
            <person name="Longcore J.E."/>
            <person name="James T.Y."/>
        </authorList>
    </citation>
    <scope>NUCLEOTIDE SEQUENCE</scope>
    <source>
        <strain evidence="1">JEL0513</strain>
    </source>
</reference>
<dbReference type="EMBL" id="JADGJH010001839">
    <property type="protein sequence ID" value="KAJ3108900.1"/>
    <property type="molecule type" value="Genomic_DNA"/>
</dbReference>
<dbReference type="PANTHER" id="PTHR24114:SF2">
    <property type="entry name" value="F-BOX DOMAIN-CONTAINING PROTEIN-RELATED"/>
    <property type="match status" value="1"/>
</dbReference>
<gene>
    <name evidence="1" type="primary">LRRC34</name>
    <name evidence="1" type="ORF">HK100_003377</name>
</gene>
<dbReference type="Proteomes" id="UP001211907">
    <property type="component" value="Unassembled WGS sequence"/>
</dbReference>